<keyword evidence="4" id="KW-1185">Reference proteome</keyword>
<sequence length="296" mass="31618">MSTSPTHHGIVVGADGSAPSKVAVDWAAREASMRGVPLSIVHVIQSPAVRMWPEVPMPPEVLARMERDGQELLSDARRIATEATAETRQIHIETELIAGGVLPTLIDLSKDADMIVAGCRGTGPINRRLLGSVSRGLIQHAHAPVAVIHDEDPLMAHPAKAPVLVGIDGSPVSEAATAVAFEEASRRGVDLIALHVWSDFTLYDVPETELPALQRRAEETLSERLAGWQERYPDVHVRPVVALNRPVHQLLETSDAAQLTVVGSHGRGGFAGMLLGSVSLAVAESARMPVLVVRPT</sequence>
<feature type="domain" description="UspA" evidence="2">
    <location>
        <begin position="163"/>
        <end position="294"/>
    </location>
</feature>
<gene>
    <name evidence="3" type="ORF">MNO81_02285</name>
</gene>
<proteinExistence type="inferred from homology"/>
<dbReference type="Gene3D" id="3.40.50.620">
    <property type="entry name" value="HUPs"/>
    <property type="match status" value="2"/>
</dbReference>
<reference evidence="3" key="1">
    <citation type="journal article" date="2023" name="Environ. Microbiol.">
        <title>The 2-methylpropene degradation pathway in Mycobacteriaceae family strains.</title>
        <authorList>
            <person name="Helbich S."/>
            <person name="Barrantes I."/>
            <person name="Dos Anjos Borges L.G."/>
            <person name="Pieper D.H."/>
            <person name="Vainshtein Y."/>
            <person name="Sohn K."/>
            <person name="Engesser K.H."/>
        </authorList>
    </citation>
    <scope>NUCLEOTIDE SEQUENCE</scope>
    <source>
        <strain evidence="3">IBE100</strain>
    </source>
</reference>
<evidence type="ECO:0000256" key="1">
    <source>
        <dbReference type="ARBA" id="ARBA00008791"/>
    </source>
</evidence>
<feature type="domain" description="UspA" evidence="2">
    <location>
        <begin position="10"/>
        <end position="149"/>
    </location>
</feature>
<evidence type="ECO:0000313" key="4">
    <source>
        <dbReference type="Proteomes" id="UP001154266"/>
    </source>
</evidence>
<dbReference type="InterPro" id="IPR014729">
    <property type="entry name" value="Rossmann-like_a/b/a_fold"/>
</dbReference>
<dbReference type="InterPro" id="IPR006016">
    <property type="entry name" value="UspA"/>
</dbReference>
<dbReference type="SUPFAM" id="SSF52402">
    <property type="entry name" value="Adenine nucleotide alpha hydrolases-like"/>
    <property type="match status" value="2"/>
</dbReference>
<dbReference type="PANTHER" id="PTHR46268">
    <property type="entry name" value="STRESS RESPONSE PROTEIN NHAX"/>
    <property type="match status" value="1"/>
</dbReference>
<accession>A0ABT6GJS2</accession>
<dbReference type="Proteomes" id="UP001154266">
    <property type="component" value="Unassembled WGS sequence"/>
</dbReference>
<dbReference type="PANTHER" id="PTHR46268:SF6">
    <property type="entry name" value="UNIVERSAL STRESS PROTEIN UP12"/>
    <property type="match status" value="1"/>
</dbReference>
<dbReference type="PRINTS" id="PR01438">
    <property type="entry name" value="UNVRSLSTRESS"/>
</dbReference>
<evidence type="ECO:0000313" key="3">
    <source>
        <dbReference type="EMBL" id="MDG5481624.1"/>
    </source>
</evidence>
<evidence type="ECO:0000259" key="2">
    <source>
        <dbReference type="Pfam" id="PF00582"/>
    </source>
</evidence>
<dbReference type="EMBL" id="JAKZMO010000002">
    <property type="protein sequence ID" value="MDG5481624.1"/>
    <property type="molecule type" value="Genomic_DNA"/>
</dbReference>
<dbReference type="RefSeq" id="WP_278219650.1">
    <property type="nucleotide sequence ID" value="NZ_JAKZMO010000002.1"/>
</dbReference>
<protein>
    <submittedName>
        <fullName evidence="3">Universal stress protein</fullName>
    </submittedName>
</protein>
<comment type="caution">
    <text evidence="3">The sequence shown here is derived from an EMBL/GenBank/DDBJ whole genome shotgun (WGS) entry which is preliminary data.</text>
</comment>
<comment type="similarity">
    <text evidence="1">Belongs to the universal stress protein A family.</text>
</comment>
<name>A0ABT6GJS2_MYCGU</name>
<dbReference type="Pfam" id="PF00582">
    <property type="entry name" value="Usp"/>
    <property type="match status" value="2"/>
</dbReference>
<organism evidence="3 4">
    <name type="scientific">Mycolicibacterium gadium</name>
    <name type="common">Mycobacterium gadium</name>
    <dbReference type="NCBI Taxonomy" id="1794"/>
    <lineage>
        <taxon>Bacteria</taxon>
        <taxon>Bacillati</taxon>
        <taxon>Actinomycetota</taxon>
        <taxon>Actinomycetes</taxon>
        <taxon>Mycobacteriales</taxon>
        <taxon>Mycobacteriaceae</taxon>
        <taxon>Mycolicibacterium</taxon>
    </lineage>
</organism>
<dbReference type="InterPro" id="IPR006015">
    <property type="entry name" value="Universal_stress_UspA"/>
</dbReference>
<dbReference type="CDD" id="cd23944">
    <property type="entry name" value="USP_Rv2623_repeat1"/>
    <property type="match status" value="1"/>
</dbReference>